<keyword evidence="1" id="KW-0805">Transcription regulation</keyword>
<dbReference type="Pfam" id="PF13377">
    <property type="entry name" value="Peripla_BP_3"/>
    <property type="match status" value="1"/>
</dbReference>
<dbReference type="Gene3D" id="1.10.260.40">
    <property type="entry name" value="lambda repressor-like DNA-binding domains"/>
    <property type="match status" value="1"/>
</dbReference>
<dbReference type="PANTHER" id="PTHR30146:SF109">
    <property type="entry name" value="HTH-TYPE TRANSCRIPTIONAL REGULATOR GALS"/>
    <property type="match status" value="1"/>
</dbReference>
<dbReference type="EMBL" id="JAGSOG010000019">
    <property type="protein sequence ID" value="MBR7832931.1"/>
    <property type="molecule type" value="Genomic_DNA"/>
</dbReference>
<evidence type="ECO:0000256" key="2">
    <source>
        <dbReference type="ARBA" id="ARBA00023125"/>
    </source>
</evidence>
<comment type="caution">
    <text evidence="6">The sequence shown here is derived from an EMBL/GenBank/DDBJ whole genome shotgun (WGS) entry which is preliminary data.</text>
</comment>
<evidence type="ECO:0000259" key="5">
    <source>
        <dbReference type="PROSITE" id="PS50932"/>
    </source>
</evidence>
<evidence type="ECO:0000313" key="7">
    <source>
        <dbReference type="Proteomes" id="UP000675781"/>
    </source>
</evidence>
<proteinExistence type="predicted"/>
<evidence type="ECO:0000256" key="4">
    <source>
        <dbReference type="SAM" id="MobiDB-lite"/>
    </source>
</evidence>
<dbReference type="AlphaFoldDB" id="A0A941IS67"/>
<dbReference type="Proteomes" id="UP000675781">
    <property type="component" value="Unassembled WGS sequence"/>
</dbReference>
<dbReference type="CDD" id="cd01574">
    <property type="entry name" value="PBP1_LacI"/>
    <property type="match status" value="1"/>
</dbReference>
<dbReference type="CDD" id="cd01392">
    <property type="entry name" value="HTH_LacI"/>
    <property type="match status" value="1"/>
</dbReference>
<dbReference type="InterPro" id="IPR000843">
    <property type="entry name" value="HTH_LacI"/>
</dbReference>
<dbReference type="Gene3D" id="3.40.50.2300">
    <property type="match status" value="2"/>
</dbReference>
<keyword evidence="3" id="KW-0804">Transcription</keyword>
<dbReference type="GO" id="GO:0000976">
    <property type="term" value="F:transcription cis-regulatory region binding"/>
    <property type="evidence" value="ECO:0007669"/>
    <property type="project" value="TreeGrafter"/>
</dbReference>
<reference evidence="6" key="1">
    <citation type="submission" date="2021-04" db="EMBL/GenBank/DDBJ databases">
        <title>Genome based classification of Actinospica acidithermotolerans sp. nov., an actinobacterium isolated from an Indonesian hot spring.</title>
        <authorList>
            <person name="Kusuma A.B."/>
            <person name="Putra K.E."/>
            <person name="Nafisah S."/>
            <person name="Loh J."/>
            <person name="Nouioui I."/>
            <person name="Goodfellow M."/>
        </authorList>
    </citation>
    <scope>NUCLEOTIDE SEQUENCE</scope>
    <source>
        <strain evidence="6">CSCA 57</strain>
    </source>
</reference>
<name>A0A941IS67_9ACTN</name>
<evidence type="ECO:0000313" key="6">
    <source>
        <dbReference type="EMBL" id="MBR7832931.1"/>
    </source>
</evidence>
<dbReference type="InterPro" id="IPR046335">
    <property type="entry name" value="LacI/GalR-like_sensor"/>
</dbReference>
<evidence type="ECO:0000256" key="1">
    <source>
        <dbReference type="ARBA" id="ARBA00023015"/>
    </source>
</evidence>
<dbReference type="InterPro" id="IPR010982">
    <property type="entry name" value="Lambda_DNA-bd_dom_sf"/>
</dbReference>
<keyword evidence="7" id="KW-1185">Reference proteome</keyword>
<dbReference type="GO" id="GO:0003700">
    <property type="term" value="F:DNA-binding transcription factor activity"/>
    <property type="evidence" value="ECO:0007669"/>
    <property type="project" value="TreeGrafter"/>
</dbReference>
<dbReference type="InterPro" id="IPR028082">
    <property type="entry name" value="Peripla_BP_I"/>
</dbReference>
<dbReference type="PROSITE" id="PS50932">
    <property type="entry name" value="HTH_LACI_2"/>
    <property type="match status" value="1"/>
</dbReference>
<accession>A0A941IS67</accession>
<sequence>MPSSQLPDRTRPAGTDVARLAGVSQKTVSRVMNNEPYVREELRERVLRAAQQLGYRPNGAARTLTSGRTGRLGVACLGAGLYGPTSMLVAVERSARLLGYATCVAHTSPEDGHGLVGAVESLLEQGVDGIVLIEATDEGPLKLSTNVPVLTLGRFPGLVAARRIRADEHSNRSGHTATRHLIALGHRQIRHVAGPQRWWAARDRSEGWRTALVEAALPVTEPIEGDWSCASGFAAGSLLARDEAMTAVFAANDDMAIGLIRALTDAGRRVPQEVSVVAMDDLPASRYLRPALTTVARDFDAIAVDGVAALIREIAEPGTAARTVAEREPRLIVRESTAPAPGRDRRPQAD</sequence>
<gene>
    <name evidence="6" type="ORF">KDL01_06635</name>
</gene>
<dbReference type="PANTHER" id="PTHR30146">
    <property type="entry name" value="LACI-RELATED TRANSCRIPTIONAL REPRESSOR"/>
    <property type="match status" value="1"/>
</dbReference>
<dbReference type="SUPFAM" id="SSF47413">
    <property type="entry name" value="lambda repressor-like DNA-binding domains"/>
    <property type="match status" value="1"/>
</dbReference>
<dbReference type="SMART" id="SM00354">
    <property type="entry name" value="HTH_LACI"/>
    <property type="match status" value="1"/>
</dbReference>
<protein>
    <submittedName>
        <fullName evidence="6">LacI family DNA-binding transcriptional regulator</fullName>
    </submittedName>
</protein>
<dbReference type="RefSeq" id="WP_212527455.1">
    <property type="nucleotide sequence ID" value="NZ_JAGSOG010000019.1"/>
</dbReference>
<organism evidence="6 7">
    <name type="scientific">Actinospica durhamensis</name>
    <dbReference type="NCBI Taxonomy" id="1508375"/>
    <lineage>
        <taxon>Bacteria</taxon>
        <taxon>Bacillati</taxon>
        <taxon>Actinomycetota</taxon>
        <taxon>Actinomycetes</taxon>
        <taxon>Catenulisporales</taxon>
        <taxon>Actinospicaceae</taxon>
        <taxon>Actinospica</taxon>
    </lineage>
</organism>
<keyword evidence="2 6" id="KW-0238">DNA-binding</keyword>
<evidence type="ECO:0000256" key="3">
    <source>
        <dbReference type="ARBA" id="ARBA00023163"/>
    </source>
</evidence>
<dbReference type="SUPFAM" id="SSF53822">
    <property type="entry name" value="Periplasmic binding protein-like I"/>
    <property type="match status" value="1"/>
</dbReference>
<feature type="domain" description="HTH lacI-type" evidence="5">
    <location>
        <begin position="16"/>
        <end position="66"/>
    </location>
</feature>
<feature type="region of interest" description="Disordered" evidence="4">
    <location>
        <begin position="330"/>
        <end position="350"/>
    </location>
</feature>
<dbReference type="Pfam" id="PF00356">
    <property type="entry name" value="LacI"/>
    <property type="match status" value="1"/>
</dbReference>